<dbReference type="InterPro" id="IPR003607">
    <property type="entry name" value="HD/PDEase_dom"/>
</dbReference>
<evidence type="ECO:0000259" key="2">
    <source>
        <dbReference type="PROSITE" id="PS51831"/>
    </source>
</evidence>
<evidence type="ECO:0000256" key="1">
    <source>
        <dbReference type="ARBA" id="ARBA00022801"/>
    </source>
</evidence>
<dbReference type="InterPro" id="IPR006261">
    <property type="entry name" value="dGTPase"/>
</dbReference>
<gene>
    <name evidence="3" type="ORF">COT42_01615</name>
</gene>
<dbReference type="PANTHER" id="PTHR35795:SF1">
    <property type="entry name" value="BIS(5'-NUCLEOSYL)-TETRAPHOSPHATASE, SYMMETRICAL"/>
    <property type="match status" value="1"/>
</dbReference>
<dbReference type="InterPro" id="IPR051094">
    <property type="entry name" value="Diverse_Catalytic_Enzymes"/>
</dbReference>
<sequence length="333" mass="38542">MTVRAEIEEREAAALSPHACLSSQSKGRSHDEKECDLRTAFQRDRDKILHCQSFRRLKHKTQVFISPVEDHYRTRLTHTIEVSQIARTIARALVLNEDLTEAIALGHDLGHTPFGHAGEFVLDDILKESYGRHFYHNEQSVRIVEVLERDGRGLNLTYEVIDGIRNHTPDDPWPETLEGCIVRYADRIAFLRHDIEDAISAGVFTARNLPRKRMSVLGDNILDTIIHDMVKQSKGKDKVKLSGPVQKAMDGLYDFMYKNVYTNPVAKHEEKKVPMLLKQLFRHFHYSQEFQQGFKTENEQIQHTIDFISGMTDRFAISKFEQLFVPDEWRTNA</sequence>
<evidence type="ECO:0000313" key="3">
    <source>
        <dbReference type="EMBL" id="PIS31242.1"/>
    </source>
</evidence>
<dbReference type="NCBIfam" id="TIGR01353">
    <property type="entry name" value="dGTP_triPase"/>
    <property type="match status" value="1"/>
</dbReference>
<feature type="domain" description="HD" evidence="2">
    <location>
        <begin position="75"/>
        <end position="191"/>
    </location>
</feature>
<dbReference type="SUPFAM" id="SSF109604">
    <property type="entry name" value="HD-domain/PDEase-like"/>
    <property type="match status" value="1"/>
</dbReference>
<reference evidence="3 4" key="1">
    <citation type="submission" date="2017-09" db="EMBL/GenBank/DDBJ databases">
        <title>Depth-based differentiation of microbial function through sediment-hosted aquifers and enrichment of novel symbionts in the deep terrestrial subsurface.</title>
        <authorList>
            <person name="Probst A.J."/>
            <person name="Ladd B."/>
            <person name="Jarett J.K."/>
            <person name="Geller-Mcgrath D.E."/>
            <person name="Sieber C.M."/>
            <person name="Emerson J.B."/>
            <person name="Anantharaman K."/>
            <person name="Thomas B.C."/>
            <person name="Malmstrom R."/>
            <person name="Stieglmeier M."/>
            <person name="Klingl A."/>
            <person name="Woyke T."/>
            <person name="Ryan C.M."/>
            <person name="Banfield J.F."/>
        </authorList>
    </citation>
    <scope>NUCLEOTIDE SEQUENCE [LARGE SCALE GENOMIC DNA]</scope>
    <source>
        <strain evidence="3">CG08_land_8_20_14_0_20_45_16</strain>
    </source>
</reference>
<dbReference type="PANTHER" id="PTHR35795">
    <property type="entry name" value="SLR1885 PROTEIN"/>
    <property type="match status" value="1"/>
</dbReference>
<dbReference type="InterPro" id="IPR026875">
    <property type="entry name" value="PHydrolase_assoc_dom"/>
</dbReference>
<dbReference type="Pfam" id="PF13286">
    <property type="entry name" value="HD_assoc"/>
    <property type="match status" value="1"/>
</dbReference>
<organism evidence="3 4">
    <name type="scientific">Candidatus Saganbacteria bacterium CG08_land_8_20_14_0_20_45_16</name>
    <dbReference type="NCBI Taxonomy" id="2014293"/>
    <lineage>
        <taxon>Bacteria</taxon>
        <taxon>Bacillati</taxon>
        <taxon>Saganbacteria</taxon>
    </lineage>
</organism>
<dbReference type="CDD" id="cd00077">
    <property type="entry name" value="HDc"/>
    <property type="match status" value="1"/>
</dbReference>
<dbReference type="InterPro" id="IPR006674">
    <property type="entry name" value="HD_domain"/>
</dbReference>
<dbReference type="Pfam" id="PF01966">
    <property type="entry name" value="HD"/>
    <property type="match status" value="1"/>
</dbReference>
<dbReference type="GO" id="GO:0016793">
    <property type="term" value="F:triphosphoric monoester hydrolase activity"/>
    <property type="evidence" value="ECO:0007669"/>
    <property type="project" value="InterPro"/>
</dbReference>
<name>A0A2H0Y137_UNCSA</name>
<dbReference type="AlphaFoldDB" id="A0A2H0Y137"/>
<dbReference type="SMART" id="SM00471">
    <property type="entry name" value="HDc"/>
    <property type="match status" value="1"/>
</dbReference>
<accession>A0A2H0Y137</accession>
<protein>
    <submittedName>
        <fullName evidence="3">Deoxyguanosinetriphosphate triphosphohydrolase</fullName>
    </submittedName>
</protein>
<dbReference type="Gene3D" id="1.10.3210.10">
    <property type="entry name" value="Hypothetical protein af1432"/>
    <property type="match status" value="1"/>
</dbReference>
<dbReference type="PROSITE" id="PS51831">
    <property type="entry name" value="HD"/>
    <property type="match status" value="1"/>
</dbReference>
<comment type="caution">
    <text evidence="3">The sequence shown here is derived from an EMBL/GenBank/DDBJ whole genome shotgun (WGS) entry which is preliminary data.</text>
</comment>
<dbReference type="EMBL" id="PEYM01000031">
    <property type="protein sequence ID" value="PIS31242.1"/>
    <property type="molecule type" value="Genomic_DNA"/>
</dbReference>
<dbReference type="NCBIfam" id="NF002327">
    <property type="entry name" value="PRK01286.1-2"/>
    <property type="match status" value="1"/>
</dbReference>
<evidence type="ECO:0000313" key="4">
    <source>
        <dbReference type="Proteomes" id="UP000231343"/>
    </source>
</evidence>
<proteinExistence type="predicted"/>
<keyword evidence="1 3" id="KW-0378">Hydrolase</keyword>
<dbReference type="Proteomes" id="UP000231343">
    <property type="component" value="Unassembled WGS sequence"/>
</dbReference>